<name>A0A412GHK7_9BACT</name>
<gene>
    <name evidence="2" type="ORF">DWY20_10460</name>
</gene>
<protein>
    <submittedName>
        <fullName evidence="2">Uncharacterized protein</fullName>
    </submittedName>
</protein>
<dbReference type="EMBL" id="QRUU01000046">
    <property type="protein sequence ID" value="RGR94248.1"/>
    <property type="molecule type" value="Genomic_DNA"/>
</dbReference>
<dbReference type="AlphaFoldDB" id="A0A412GHK7"/>
<keyword evidence="1" id="KW-0812">Transmembrane</keyword>
<proteinExistence type="predicted"/>
<evidence type="ECO:0000256" key="1">
    <source>
        <dbReference type="SAM" id="Phobius"/>
    </source>
</evidence>
<dbReference type="GeneID" id="79859307"/>
<evidence type="ECO:0000313" key="3">
    <source>
        <dbReference type="Proteomes" id="UP000285864"/>
    </source>
</evidence>
<keyword evidence="1" id="KW-0472">Membrane</keyword>
<comment type="caution">
    <text evidence="2">The sequence shown here is derived from an EMBL/GenBank/DDBJ whole genome shotgun (WGS) entry which is preliminary data.</text>
</comment>
<reference evidence="2 3" key="1">
    <citation type="submission" date="2018-08" db="EMBL/GenBank/DDBJ databases">
        <title>A genome reference for cultivated species of the human gut microbiota.</title>
        <authorList>
            <person name="Zou Y."/>
            <person name="Xue W."/>
            <person name="Luo G."/>
        </authorList>
    </citation>
    <scope>NUCLEOTIDE SEQUENCE [LARGE SCALE GENOMIC DNA]</scope>
    <source>
        <strain evidence="2 3">AF24-2</strain>
    </source>
</reference>
<keyword evidence="1" id="KW-1133">Transmembrane helix</keyword>
<evidence type="ECO:0000313" key="2">
    <source>
        <dbReference type="EMBL" id="RGR94248.1"/>
    </source>
</evidence>
<organism evidence="2 3">
    <name type="scientific">Phocaeicola coprocola</name>
    <dbReference type="NCBI Taxonomy" id="310298"/>
    <lineage>
        <taxon>Bacteria</taxon>
        <taxon>Pseudomonadati</taxon>
        <taxon>Bacteroidota</taxon>
        <taxon>Bacteroidia</taxon>
        <taxon>Bacteroidales</taxon>
        <taxon>Bacteroidaceae</taxon>
        <taxon>Phocaeicola</taxon>
    </lineage>
</organism>
<dbReference type="RefSeq" id="WP_007568402.1">
    <property type="nucleotide sequence ID" value="NZ_CABKNL010000044.1"/>
</dbReference>
<sequence>MGDNSAESILTFFSYAVLVLGLIGSIIIGIVVGDDNEALGWGCFFGGVVSVIITWAVCMVIINISNNIRQIKKHLQGRI</sequence>
<keyword evidence="3" id="KW-1185">Reference proteome</keyword>
<feature type="transmembrane region" description="Helical" evidence="1">
    <location>
        <begin position="12"/>
        <end position="32"/>
    </location>
</feature>
<feature type="transmembrane region" description="Helical" evidence="1">
    <location>
        <begin position="38"/>
        <end position="64"/>
    </location>
</feature>
<accession>A0A412GHK7</accession>
<dbReference type="Proteomes" id="UP000285864">
    <property type="component" value="Unassembled WGS sequence"/>
</dbReference>